<gene>
    <name evidence="1" type="ORF">GCM10025867_32550</name>
</gene>
<dbReference type="EMBL" id="AP027732">
    <property type="protein sequence ID" value="BDZ51014.1"/>
    <property type="molecule type" value="Genomic_DNA"/>
</dbReference>
<evidence type="ECO:0000313" key="2">
    <source>
        <dbReference type="Proteomes" id="UP001321486"/>
    </source>
</evidence>
<accession>A0ABM8GRU0</accession>
<sequence length="116" mass="12391">MPVMTVDRCVFFTESPFAKETFGSASRAPETVTAFDADPAAGAEHELFASLLAVGVDVEDPEVHPARASARTGTRARDARQRGRRIEDFRVGNGVDPVLPTFQAASWVCVKAAPSA</sequence>
<protein>
    <submittedName>
        <fullName evidence="1">Uncharacterized protein</fullName>
    </submittedName>
</protein>
<keyword evidence="2" id="KW-1185">Reference proteome</keyword>
<organism evidence="1 2">
    <name type="scientific">Frondihabitans sucicola</name>
    <dbReference type="NCBI Taxonomy" id="1268041"/>
    <lineage>
        <taxon>Bacteria</taxon>
        <taxon>Bacillati</taxon>
        <taxon>Actinomycetota</taxon>
        <taxon>Actinomycetes</taxon>
        <taxon>Micrococcales</taxon>
        <taxon>Microbacteriaceae</taxon>
        <taxon>Frondihabitans</taxon>
    </lineage>
</organism>
<reference evidence="2" key="1">
    <citation type="journal article" date="2019" name="Int. J. Syst. Evol. Microbiol.">
        <title>The Global Catalogue of Microorganisms (GCM) 10K type strain sequencing project: providing services to taxonomists for standard genome sequencing and annotation.</title>
        <authorList>
            <consortium name="The Broad Institute Genomics Platform"/>
            <consortium name="The Broad Institute Genome Sequencing Center for Infectious Disease"/>
            <person name="Wu L."/>
            <person name="Ma J."/>
        </authorList>
    </citation>
    <scope>NUCLEOTIDE SEQUENCE [LARGE SCALE GENOMIC DNA]</scope>
    <source>
        <strain evidence="2">NBRC 108728</strain>
    </source>
</reference>
<evidence type="ECO:0000313" key="1">
    <source>
        <dbReference type="EMBL" id="BDZ51014.1"/>
    </source>
</evidence>
<name>A0ABM8GRU0_9MICO</name>
<proteinExistence type="predicted"/>
<dbReference type="Proteomes" id="UP001321486">
    <property type="component" value="Chromosome"/>
</dbReference>